<dbReference type="Pfam" id="PF26449">
    <property type="entry name" value="DUF8128"/>
    <property type="match status" value="1"/>
</dbReference>
<evidence type="ECO:0000259" key="2">
    <source>
        <dbReference type="Pfam" id="PF26449"/>
    </source>
</evidence>
<sequence>MSVIGFYNSSLGIALSLIWAFFLVWWWLILPFIFYFPAKFFHFWWIRWEIWYKEQKWILLELIPPGEVLKPYLAMEDVITALWPVYDGANWRERWCEGEMTGGPFWITFEIVSIAGQVHFYMRILKDQKDFVSSIFHTHYPEIEIFEVEDYTQNVPQDIPNDTYDIYGEYLSTDKPYSYPIKTYKYFEIRPEEIDQEKKLDPFSNLMEAMVKLKEGEQLWYQINLTPITNNDIPWIDEGRALADKIARRGEKLPRQSVIGEALKLIFLGKQPYSDETKAESVIPPEMKLTPGEREKLAAIEAKTNQLGFKVFMRSVYIYTKDAYVSPNKRIPRSYLVHFGNETQSMKDWSKEKTKIHYFFRRRRLYTRKKKIFDLYVRRLPPLFPKMWGPGNMIFNCEEIATIFHFPSNAANLPAGVPRILAKKFGPPPNLPV</sequence>
<accession>A0A2H0UX32</accession>
<keyword evidence="1" id="KW-0472">Membrane</keyword>
<dbReference type="Proteomes" id="UP000228906">
    <property type="component" value="Unassembled WGS sequence"/>
</dbReference>
<feature type="domain" description="DUF8128" evidence="2">
    <location>
        <begin position="107"/>
        <end position="331"/>
    </location>
</feature>
<evidence type="ECO:0000256" key="1">
    <source>
        <dbReference type="SAM" id="Phobius"/>
    </source>
</evidence>
<dbReference type="EMBL" id="PFAV01000036">
    <property type="protein sequence ID" value="PIR91401.1"/>
    <property type="molecule type" value="Genomic_DNA"/>
</dbReference>
<reference evidence="4" key="1">
    <citation type="submission" date="2017-09" db="EMBL/GenBank/DDBJ databases">
        <title>Depth-based differentiation of microbial function through sediment-hosted aquifers and enrichment of novel symbionts in the deep terrestrial subsurface.</title>
        <authorList>
            <person name="Probst A.J."/>
            <person name="Ladd B."/>
            <person name="Jarett J.K."/>
            <person name="Geller-Mcgrath D.E."/>
            <person name="Sieber C.M.K."/>
            <person name="Emerson J.B."/>
            <person name="Anantharaman K."/>
            <person name="Thomas B.C."/>
            <person name="Malmstrom R."/>
            <person name="Stieglmeier M."/>
            <person name="Klingl A."/>
            <person name="Woyke T."/>
            <person name="Ryan C.M."/>
            <person name="Banfield J.F."/>
        </authorList>
    </citation>
    <scope>NUCLEOTIDE SEQUENCE [LARGE SCALE GENOMIC DNA]</scope>
</reference>
<keyword evidence="1" id="KW-1133">Transmembrane helix</keyword>
<name>A0A2H0UX32_9BACT</name>
<dbReference type="AlphaFoldDB" id="A0A2H0UX32"/>
<evidence type="ECO:0000313" key="3">
    <source>
        <dbReference type="EMBL" id="PIR91401.1"/>
    </source>
</evidence>
<organism evidence="3 4">
    <name type="scientific">bacterium (Candidatus Gribaldobacteria) CG10_big_fil_rev_8_21_14_0_10_41_12</name>
    <dbReference type="NCBI Taxonomy" id="2014277"/>
    <lineage>
        <taxon>Bacteria</taxon>
        <taxon>Candidatus Gribaldobacteria</taxon>
    </lineage>
</organism>
<feature type="transmembrane region" description="Helical" evidence="1">
    <location>
        <begin position="12"/>
        <end position="36"/>
    </location>
</feature>
<protein>
    <recommendedName>
        <fullName evidence="2">DUF8128 domain-containing protein</fullName>
    </recommendedName>
</protein>
<dbReference type="InterPro" id="IPR058441">
    <property type="entry name" value="DUF8128"/>
</dbReference>
<keyword evidence="1" id="KW-0812">Transmembrane</keyword>
<comment type="caution">
    <text evidence="3">The sequence shown here is derived from an EMBL/GenBank/DDBJ whole genome shotgun (WGS) entry which is preliminary data.</text>
</comment>
<gene>
    <name evidence="3" type="ORF">COU03_02200</name>
</gene>
<evidence type="ECO:0000313" key="4">
    <source>
        <dbReference type="Proteomes" id="UP000228906"/>
    </source>
</evidence>
<proteinExistence type="predicted"/>